<keyword evidence="1" id="KW-1133">Transmembrane helix</keyword>
<dbReference type="EMBL" id="JAVDYF010000001">
    <property type="protein sequence ID" value="MDR7353703.1"/>
    <property type="molecule type" value="Genomic_DNA"/>
</dbReference>
<gene>
    <name evidence="2" type="ORF">J2S37_000241</name>
</gene>
<dbReference type="RefSeq" id="WP_277104011.1">
    <property type="nucleotide sequence ID" value="NZ_BAAAJS010000074.1"/>
</dbReference>
<keyword evidence="1" id="KW-0812">Transmembrane</keyword>
<sequence length="653" mass="68075">MMFAITTPFPRRWLFISVFLSACALVCALLPGVAHAVVGYNLWVGNVRVTSANADDVLGDGTVRFEAAQHRLSLKNARIRSSAALDDFTSGISSHLHRLDIALHGSNSIHFDSVPGHAAGIYHRGQEGVYFSGQGELTVTMPEAEKSNYGVYSSHHVRVDGPRLFVQSGLSQTAGSVGVVVGKDLEMLSGSLNARAGRCGYLGCPSTGIRTNFGMLRIAGGEVVASGFTGAGAESMNSVGIEGWAHSANATVIAMGATKAYSQSGHDFGVGLVSVNTVASDVGASVWDGSTDLGGEESPYAFVRYQAGVPSSSPQLFNVWVSGRQVSADNKADVLGDGTVSFSPETATLRLKGAKLQGHTLSSGEYETVTCALCTLDPSLTIQLDGDSTITGIDSVHRDMGIYHSKQGQLAFKGSGSLTVSPTAAAQGEVGVLSKGLVLLDGPTLSIVSGAASLGWATGLAADKSVTVKSGLLRAEAISPAQHTRGVMVTEGSIELLGGEVVAHAQHTGSLIDAESYGISAVHDWYKYGMKLPAVFIGDAQVTAMGDTRAFEYIQSYVGPRTVMVNTQARAEGAVVWDRAHRLGGFPSPYKYVHLAPAAKPQPQAPDWQARVLNVLAAIGVVTILGTIVAALVASGLVSPSVLPPAVRQWLRA</sequence>
<name>A0ABU2B518_9CORY</name>
<organism evidence="2 3">
    <name type="scientific">Corynebacterium felinum</name>
    <dbReference type="NCBI Taxonomy" id="131318"/>
    <lineage>
        <taxon>Bacteria</taxon>
        <taxon>Bacillati</taxon>
        <taxon>Actinomycetota</taxon>
        <taxon>Actinomycetes</taxon>
        <taxon>Mycobacteriales</taxon>
        <taxon>Corynebacteriaceae</taxon>
        <taxon>Corynebacterium</taxon>
    </lineage>
</organism>
<reference evidence="2 3" key="1">
    <citation type="submission" date="2023-07" db="EMBL/GenBank/DDBJ databases">
        <title>Sequencing the genomes of 1000 actinobacteria strains.</title>
        <authorList>
            <person name="Klenk H.-P."/>
        </authorList>
    </citation>
    <scope>NUCLEOTIDE SEQUENCE [LARGE SCALE GENOMIC DNA]</scope>
    <source>
        <strain evidence="2 3">DSM 44508</strain>
    </source>
</reference>
<dbReference type="Proteomes" id="UP001183619">
    <property type="component" value="Unassembled WGS sequence"/>
</dbReference>
<accession>A0ABU2B518</accession>
<keyword evidence="3" id="KW-1185">Reference proteome</keyword>
<protein>
    <submittedName>
        <fullName evidence="2">Uncharacterized protein</fullName>
    </submittedName>
</protein>
<evidence type="ECO:0000313" key="3">
    <source>
        <dbReference type="Proteomes" id="UP001183619"/>
    </source>
</evidence>
<keyword evidence="1" id="KW-0472">Membrane</keyword>
<proteinExistence type="predicted"/>
<evidence type="ECO:0000313" key="2">
    <source>
        <dbReference type="EMBL" id="MDR7353703.1"/>
    </source>
</evidence>
<feature type="transmembrane region" description="Helical" evidence="1">
    <location>
        <begin position="612"/>
        <end position="638"/>
    </location>
</feature>
<evidence type="ECO:0000256" key="1">
    <source>
        <dbReference type="SAM" id="Phobius"/>
    </source>
</evidence>
<comment type="caution">
    <text evidence="2">The sequence shown here is derived from an EMBL/GenBank/DDBJ whole genome shotgun (WGS) entry which is preliminary data.</text>
</comment>